<dbReference type="AlphaFoldDB" id="A0A0R1V8C3"/>
<dbReference type="GO" id="GO:0003871">
    <property type="term" value="F:5-methyltetrahydropteroyltriglutamate-homocysteine S-methyltransferase activity"/>
    <property type="evidence" value="ECO:0007669"/>
    <property type="project" value="InterPro"/>
</dbReference>
<dbReference type="Pfam" id="PF01717">
    <property type="entry name" value="Meth_synt_2"/>
    <property type="match status" value="1"/>
</dbReference>
<organism evidence="2 3">
    <name type="scientific">Lentilactobacillus farraginis DSM 18382 = JCM 14108</name>
    <dbReference type="NCBI Taxonomy" id="1423743"/>
    <lineage>
        <taxon>Bacteria</taxon>
        <taxon>Bacillati</taxon>
        <taxon>Bacillota</taxon>
        <taxon>Bacilli</taxon>
        <taxon>Lactobacillales</taxon>
        <taxon>Lactobacillaceae</taxon>
        <taxon>Lentilactobacillus</taxon>
    </lineage>
</organism>
<evidence type="ECO:0000313" key="3">
    <source>
        <dbReference type="Proteomes" id="UP000051966"/>
    </source>
</evidence>
<evidence type="ECO:0000313" key="2">
    <source>
        <dbReference type="EMBL" id="KRM01758.1"/>
    </source>
</evidence>
<gene>
    <name evidence="2" type="ORF">FD41_GL001467</name>
</gene>
<dbReference type="PANTHER" id="PTHR43844">
    <property type="entry name" value="METHIONINE SYNTHASE"/>
    <property type="match status" value="1"/>
</dbReference>
<dbReference type="GO" id="GO:0008270">
    <property type="term" value="F:zinc ion binding"/>
    <property type="evidence" value="ECO:0007669"/>
    <property type="project" value="InterPro"/>
</dbReference>
<dbReference type="InterPro" id="IPR038071">
    <property type="entry name" value="UROD/MetE-like_sf"/>
</dbReference>
<dbReference type="Proteomes" id="UP000051966">
    <property type="component" value="Unassembled WGS sequence"/>
</dbReference>
<dbReference type="PANTHER" id="PTHR43844:SF1">
    <property type="entry name" value="METHIONINE SYNTHASE"/>
    <property type="match status" value="1"/>
</dbReference>
<dbReference type="SUPFAM" id="SSF51726">
    <property type="entry name" value="UROD/MetE-like"/>
    <property type="match status" value="1"/>
</dbReference>
<dbReference type="InterPro" id="IPR002629">
    <property type="entry name" value="Met_Synth_C/arc"/>
</dbReference>
<dbReference type="Gene3D" id="3.20.20.210">
    <property type="match status" value="1"/>
</dbReference>
<dbReference type="GO" id="GO:0032259">
    <property type="term" value="P:methylation"/>
    <property type="evidence" value="ECO:0007669"/>
    <property type="project" value="UniProtKB-KW"/>
</dbReference>
<sequence>MLTMTDTATRIKFPYRYDVVGSLLRTQALKDAHEEFKKGNISADQLKQVQHDETRKIVKSQVDLGLKDVTDGEFNRSWWHLDFLWGLTGVGHYDYHQSYKFHGSKTRTDNADLIGRIAYNPNHPFFDSFKFLKSITPADVTPKQTIPSPSMLFRDNRSDNWSKFYPSWDAYLNDLAAAYHQTIQHFYELGCRYIQLDDTTWAFLITKLNETANDQAEHKRYVQMAEDAVRVINQLLEGLPKDLTVTTHICRGNFKSTYLFSGSYDDVADYLGQLHYDGLFLEYDNQRSGSFAPLDRIWNGDQHKRIVLGLITSKSPELEDENQVIDRIKEAAEKVPLENLALSTQCGFASTEEGNKLTEAQQWDKLRLVKRIAEKVWDV</sequence>
<dbReference type="CDD" id="cd03311">
    <property type="entry name" value="CIMS_C_terminal_like"/>
    <property type="match status" value="1"/>
</dbReference>
<name>A0A0R1V8C3_9LACO</name>
<dbReference type="PATRIC" id="fig|1423743.5.peg.1519"/>
<keyword evidence="2" id="KW-0808">Transferase</keyword>
<dbReference type="NCBIfam" id="NF005085">
    <property type="entry name" value="PRK06520.1"/>
    <property type="match status" value="1"/>
</dbReference>
<evidence type="ECO:0000259" key="1">
    <source>
        <dbReference type="Pfam" id="PF01717"/>
    </source>
</evidence>
<dbReference type="NCBIfam" id="NF004875">
    <property type="entry name" value="PRK06233.1"/>
    <property type="match status" value="1"/>
</dbReference>
<comment type="caution">
    <text evidence="2">The sequence shown here is derived from an EMBL/GenBank/DDBJ whole genome shotgun (WGS) entry which is preliminary data.</text>
</comment>
<protein>
    <submittedName>
        <fullName evidence="2">5-methyltetrahydropteroyltriglutamate--homocysteine S-methyltransferase</fullName>
    </submittedName>
</protein>
<reference evidence="2 3" key="1">
    <citation type="journal article" date="2015" name="Genome Announc.">
        <title>Expanding the biotechnology potential of lactobacilli through comparative genomics of 213 strains and associated genera.</title>
        <authorList>
            <person name="Sun Z."/>
            <person name="Harris H.M."/>
            <person name="McCann A."/>
            <person name="Guo C."/>
            <person name="Argimon S."/>
            <person name="Zhang W."/>
            <person name="Yang X."/>
            <person name="Jeffery I.B."/>
            <person name="Cooney J.C."/>
            <person name="Kagawa T.F."/>
            <person name="Liu W."/>
            <person name="Song Y."/>
            <person name="Salvetti E."/>
            <person name="Wrobel A."/>
            <person name="Rasinkangas P."/>
            <person name="Parkhill J."/>
            <person name="Rea M.C."/>
            <person name="O'Sullivan O."/>
            <person name="Ritari J."/>
            <person name="Douillard F.P."/>
            <person name="Paul Ross R."/>
            <person name="Yang R."/>
            <person name="Briner A.E."/>
            <person name="Felis G.E."/>
            <person name="de Vos W.M."/>
            <person name="Barrangou R."/>
            <person name="Klaenhammer T.R."/>
            <person name="Caufield P.W."/>
            <person name="Cui Y."/>
            <person name="Zhang H."/>
            <person name="O'Toole P.W."/>
        </authorList>
    </citation>
    <scope>NUCLEOTIDE SEQUENCE [LARGE SCALE GENOMIC DNA]</scope>
    <source>
        <strain evidence="2 3">DSM 18382</strain>
    </source>
</reference>
<keyword evidence="3" id="KW-1185">Reference proteome</keyword>
<proteinExistence type="predicted"/>
<feature type="domain" description="Cobalamin-independent methionine synthase MetE C-terminal/archaeal" evidence="1">
    <location>
        <begin position="169"/>
        <end position="352"/>
    </location>
</feature>
<dbReference type="EMBL" id="AZFY01000148">
    <property type="protein sequence ID" value="KRM01758.1"/>
    <property type="molecule type" value="Genomic_DNA"/>
</dbReference>
<keyword evidence="2" id="KW-0489">Methyltransferase</keyword>
<accession>A0A0R1V8C3</accession>
<dbReference type="GO" id="GO:0009086">
    <property type="term" value="P:methionine biosynthetic process"/>
    <property type="evidence" value="ECO:0007669"/>
    <property type="project" value="InterPro"/>
</dbReference>